<gene>
    <name evidence="1" type="ORF">HGB38_18875</name>
</gene>
<comment type="caution">
    <text evidence="1">The sequence shown here is derived from an EMBL/GenBank/DDBJ whole genome shotgun (WGS) entry which is preliminary data.</text>
</comment>
<dbReference type="Proteomes" id="UP000540698">
    <property type="component" value="Unassembled WGS sequence"/>
</dbReference>
<proteinExistence type="predicted"/>
<name>A0A7X6L5S4_9NOCA</name>
<evidence type="ECO:0000313" key="2">
    <source>
        <dbReference type="Proteomes" id="UP000540698"/>
    </source>
</evidence>
<organism evidence="1 2">
    <name type="scientific">Nocardia gamkensis</name>
    <dbReference type="NCBI Taxonomy" id="352869"/>
    <lineage>
        <taxon>Bacteria</taxon>
        <taxon>Bacillati</taxon>
        <taxon>Actinomycetota</taxon>
        <taxon>Actinomycetes</taxon>
        <taxon>Mycobacteriales</taxon>
        <taxon>Nocardiaceae</taxon>
        <taxon>Nocardia</taxon>
    </lineage>
</organism>
<accession>A0A7X6L5S4</accession>
<dbReference type="RefSeq" id="WP_157113803.1">
    <property type="nucleotide sequence ID" value="NZ_JAAXOS010000008.1"/>
</dbReference>
<evidence type="ECO:0000313" key="1">
    <source>
        <dbReference type="EMBL" id="NKY28272.1"/>
    </source>
</evidence>
<protein>
    <submittedName>
        <fullName evidence="1">Uncharacterized protein</fullName>
    </submittedName>
</protein>
<dbReference type="AlphaFoldDB" id="A0A7X6L5S4"/>
<sequence length="47" mass="4689">MVIALSGALLGRTVGAIEVPARFVPSPVLVAPAGACAEPENPLGYRG</sequence>
<dbReference type="EMBL" id="JAAXOS010000008">
    <property type="protein sequence ID" value="NKY28272.1"/>
    <property type="molecule type" value="Genomic_DNA"/>
</dbReference>
<reference evidence="1 2" key="1">
    <citation type="submission" date="2020-04" db="EMBL/GenBank/DDBJ databases">
        <title>MicrobeNet Type strains.</title>
        <authorList>
            <person name="Nicholson A.C."/>
        </authorList>
    </citation>
    <scope>NUCLEOTIDE SEQUENCE [LARGE SCALE GENOMIC DNA]</scope>
    <source>
        <strain evidence="1 2">DSM 44956</strain>
    </source>
</reference>
<keyword evidence="2" id="KW-1185">Reference proteome</keyword>